<sequence length="68" mass="7900">MYKDTKKAIKINLWIGGITLLFFVILSMATDQWGFFFWALWSVFLVFVISLSQIRKHEKANNPKPPPG</sequence>
<evidence type="ECO:0000313" key="3">
    <source>
        <dbReference type="Proteomes" id="UP000182945"/>
    </source>
</evidence>
<dbReference type="Proteomes" id="UP000182945">
    <property type="component" value="Chromosome"/>
</dbReference>
<name>A0AAC9NM08_VIRHA</name>
<protein>
    <submittedName>
        <fullName evidence="2">Uncharacterized protein</fullName>
    </submittedName>
</protein>
<keyword evidence="1" id="KW-0472">Membrane</keyword>
<dbReference type="GeneID" id="71516433"/>
<dbReference type="RefSeq" id="WP_060678580.1">
    <property type="nucleotide sequence ID" value="NZ_CP017962.1"/>
</dbReference>
<keyword evidence="1" id="KW-0812">Transmembrane</keyword>
<feature type="transmembrane region" description="Helical" evidence="1">
    <location>
        <begin position="35"/>
        <end position="54"/>
    </location>
</feature>
<accession>A0AAC9NM08</accession>
<reference evidence="2 3" key="1">
    <citation type="submission" date="2016-11" db="EMBL/GenBank/DDBJ databases">
        <title>Complete genome sequencing of Virgibacillus halodenitrificans PDB-F2.</title>
        <authorList>
            <person name="Sun Z."/>
            <person name="Zhou Y."/>
            <person name="Li H."/>
        </authorList>
    </citation>
    <scope>NUCLEOTIDE SEQUENCE [LARGE SCALE GENOMIC DNA]</scope>
    <source>
        <strain evidence="2 3">PDB-F2</strain>
    </source>
</reference>
<organism evidence="2 3">
    <name type="scientific">Virgibacillus halodenitrificans</name>
    <name type="common">Bacillus halodenitrificans</name>
    <dbReference type="NCBI Taxonomy" id="1482"/>
    <lineage>
        <taxon>Bacteria</taxon>
        <taxon>Bacillati</taxon>
        <taxon>Bacillota</taxon>
        <taxon>Bacilli</taxon>
        <taxon>Bacillales</taxon>
        <taxon>Bacillaceae</taxon>
        <taxon>Virgibacillus</taxon>
    </lineage>
</organism>
<proteinExistence type="predicted"/>
<dbReference type="AlphaFoldDB" id="A0AAC9NM08"/>
<dbReference type="KEGG" id="vhl:BME96_18640"/>
<gene>
    <name evidence="2" type="ORF">BME96_18640</name>
</gene>
<keyword evidence="1" id="KW-1133">Transmembrane helix</keyword>
<dbReference type="EMBL" id="CP017962">
    <property type="protein sequence ID" value="APC50092.1"/>
    <property type="molecule type" value="Genomic_DNA"/>
</dbReference>
<feature type="transmembrane region" description="Helical" evidence="1">
    <location>
        <begin position="12"/>
        <end position="29"/>
    </location>
</feature>
<evidence type="ECO:0000313" key="2">
    <source>
        <dbReference type="EMBL" id="APC50092.1"/>
    </source>
</evidence>
<evidence type="ECO:0000256" key="1">
    <source>
        <dbReference type="SAM" id="Phobius"/>
    </source>
</evidence>